<gene>
    <name evidence="1" type="ORF">BSIN_5322</name>
</gene>
<proteinExistence type="predicted"/>
<dbReference type="Proteomes" id="UP000198460">
    <property type="component" value="Unassembled WGS sequence"/>
</dbReference>
<name>A0A238HCJ0_9BURK</name>
<evidence type="ECO:0000313" key="2">
    <source>
        <dbReference type="Proteomes" id="UP000198460"/>
    </source>
</evidence>
<dbReference type="AlphaFoldDB" id="A0A238HCJ0"/>
<sequence length="38" mass="4451">MMWTNAMHSDTAYDHHVFPVIIETRPERVGRINIIAVE</sequence>
<dbReference type="EMBL" id="FXAN01000131">
    <property type="protein sequence ID" value="SMG03194.1"/>
    <property type="molecule type" value="Genomic_DNA"/>
</dbReference>
<protein>
    <submittedName>
        <fullName evidence="1">Uncharacterized protein</fullName>
    </submittedName>
</protein>
<accession>A0A238HCJ0</accession>
<reference evidence="1 2" key="1">
    <citation type="submission" date="2017-04" db="EMBL/GenBank/DDBJ databases">
        <authorList>
            <person name="Afonso C.L."/>
            <person name="Miller P.J."/>
            <person name="Scott M.A."/>
            <person name="Spackman E."/>
            <person name="Goraichik I."/>
            <person name="Dimitrov K.M."/>
            <person name="Suarez D.L."/>
            <person name="Swayne D.E."/>
        </authorList>
    </citation>
    <scope>NUCLEOTIDE SEQUENCE [LARGE SCALE GENOMIC DNA]</scope>
    <source>
        <strain evidence="1">LMG 28154</strain>
    </source>
</reference>
<organism evidence="1 2">
    <name type="scientific">Burkholderia singularis</name>
    <dbReference type="NCBI Taxonomy" id="1503053"/>
    <lineage>
        <taxon>Bacteria</taxon>
        <taxon>Pseudomonadati</taxon>
        <taxon>Pseudomonadota</taxon>
        <taxon>Betaproteobacteria</taxon>
        <taxon>Burkholderiales</taxon>
        <taxon>Burkholderiaceae</taxon>
        <taxon>Burkholderia</taxon>
        <taxon>pseudomallei group</taxon>
    </lineage>
</organism>
<evidence type="ECO:0000313" key="1">
    <source>
        <dbReference type="EMBL" id="SMG03194.1"/>
    </source>
</evidence>